<dbReference type="AlphaFoldDB" id="A0AAN8K0V8"/>
<gene>
    <name evidence="2" type="ORF">SNE40_008300</name>
</gene>
<dbReference type="EMBL" id="JAZGQO010000006">
    <property type="protein sequence ID" value="KAK6186219.1"/>
    <property type="molecule type" value="Genomic_DNA"/>
</dbReference>
<protein>
    <submittedName>
        <fullName evidence="2">Uncharacterized protein</fullName>
    </submittedName>
</protein>
<evidence type="ECO:0000313" key="2">
    <source>
        <dbReference type="EMBL" id="KAK6186219.1"/>
    </source>
</evidence>
<evidence type="ECO:0000313" key="3">
    <source>
        <dbReference type="Proteomes" id="UP001347796"/>
    </source>
</evidence>
<comment type="caution">
    <text evidence="2">The sequence shown here is derived from an EMBL/GenBank/DDBJ whole genome shotgun (WGS) entry which is preliminary data.</text>
</comment>
<keyword evidence="1" id="KW-0472">Membrane</keyword>
<name>A0AAN8K0V8_PATCE</name>
<accession>A0AAN8K0V8</accession>
<reference evidence="2 3" key="1">
    <citation type="submission" date="2024-01" db="EMBL/GenBank/DDBJ databases">
        <title>The genome of the rayed Mediterranean limpet Patella caerulea (Linnaeus, 1758).</title>
        <authorList>
            <person name="Anh-Thu Weber A."/>
            <person name="Halstead-Nussloch G."/>
        </authorList>
    </citation>
    <scope>NUCLEOTIDE SEQUENCE [LARGE SCALE GENOMIC DNA]</scope>
    <source>
        <strain evidence="2">AATW-2023a</strain>
        <tissue evidence="2">Whole specimen</tissue>
    </source>
</reference>
<keyword evidence="1" id="KW-1133">Transmembrane helix</keyword>
<sequence length="80" mass="9331">MDNKDAAQSETLLNGEARDKIKDLDIEIEQEKVVKLYYRINDSPIFHLTLLFAVQVCVLIYMINLLSRGKQIRCDLDLIY</sequence>
<evidence type="ECO:0000256" key="1">
    <source>
        <dbReference type="SAM" id="Phobius"/>
    </source>
</evidence>
<proteinExistence type="predicted"/>
<keyword evidence="1" id="KW-0812">Transmembrane</keyword>
<dbReference type="Proteomes" id="UP001347796">
    <property type="component" value="Unassembled WGS sequence"/>
</dbReference>
<keyword evidence="3" id="KW-1185">Reference proteome</keyword>
<feature type="transmembrane region" description="Helical" evidence="1">
    <location>
        <begin position="45"/>
        <end position="63"/>
    </location>
</feature>
<organism evidence="2 3">
    <name type="scientific">Patella caerulea</name>
    <name type="common">Rayed Mediterranean limpet</name>
    <dbReference type="NCBI Taxonomy" id="87958"/>
    <lineage>
        <taxon>Eukaryota</taxon>
        <taxon>Metazoa</taxon>
        <taxon>Spiralia</taxon>
        <taxon>Lophotrochozoa</taxon>
        <taxon>Mollusca</taxon>
        <taxon>Gastropoda</taxon>
        <taxon>Patellogastropoda</taxon>
        <taxon>Patelloidea</taxon>
        <taxon>Patellidae</taxon>
        <taxon>Patella</taxon>
    </lineage>
</organism>